<evidence type="ECO:0000313" key="2">
    <source>
        <dbReference type="Proteomes" id="UP000595140"/>
    </source>
</evidence>
<proteinExistence type="predicted"/>
<name>A0A484LE07_9ASTE</name>
<reference evidence="1 2" key="1">
    <citation type="submission" date="2018-04" db="EMBL/GenBank/DDBJ databases">
        <authorList>
            <person name="Vogel A."/>
        </authorList>
    </citation>
    <scope>NUCLEOTIDE SEQUENCE [LARGE SCALE GENOMIC DNA]</scope>
</reference>
<dbReference type="AlphaFoldDB" id="A0A484LE07"/>
<accession>A0A484LE07</accession>
<evidence type="ECO:0000313" key="1">
    <source>
        <dbReference type="EMBL" id="VFQ74633.1"/>
    </source>
</evidence>
<gene>
    <name evidence="1" type="ORF">CCAM_LOCUS16409</name>
</gene>
<protein>
    <submittedName>
        <fullName evidence="1">Uncharacterized protein</fullName>
    </submittedName>
</protein>
<dbReference type="Proteomes" id="UP000595140">
    <property type="component" value="Unassembled WGS sequence"/>
</dbReference>
<keyword evidence="2" id="KW-1185">Reference proteome</keyword>
<organism evidence="1 2">
    <name type="scientific">Cuscuta campestris</name>
    <dbReference type="NCBI Taxonomy" id="132261"/>
    <lineage>
        <taxon>Eukaryota</taxon>
        <taxon>Viridiplantae</taxon>
        <taxon>Streptophyta</taxon>
        <taxon>Embryophyta</taxon>
        <taxon>Tracheophyta</taxon>
        <taxon>Spermatophyta</taxon>
        <taxon>Magnoliopsida</taxon>
        <taxon>eudicotyledons</taxon>
        <taxon>Gunneridae</taxon>
        <taxon>Pentapetalae</taxon>
        <taxon>asterids</taxon>
        <taxon>lamiids</taxon>
        <taxon>Solanales</taxon>
        <taxon>Convolvulaceae</taxon>
        <taxon>Cuscuteae</taxon>
        <taxon>Cuscuta</taxon>
        <taxon>Cuscuta subgen. Grammica</taxon>
        <taxon>Cuscuta sect. Cleistogrammica</taxon>
    </lineage>
</organism>
<sequence length="80" mass="9072">MVTLLRLVQDHYCLSSWKALPSCRTNRDCTKNSKSNSLGWGTKILAERCSSATTMSSLLPLGDEFVRFDEDNRRSEMSLI</sequence>
<dbReference type="EMBL" id="OOIL02001340">
    <property type="protein sequence ID" value="VFQ74633.1"/>
    <property type="molecule type" value="Genomic_DNA"/>
</dbReference>